<proteinExistence type="predicted"/>
<gene>
    <name evidence="6" type="ORF">ABL78_2146</name>
</gene>
<feature type="compositionally biased region" description="Polar residues" evidence="4">
    <location>
        <begin position="710"/>
        <end position="741"/>
    </location>
</feature>
<organism evidence="6 7">
    <name type="scientific">Leptomonas seymouri</name>
    <dbReference type="NCBI Taxonomy" id="5684"/>
    <lineage>
        <taxon>Eukaryota</taxon>
        <taxon>Discoba</taxon>
        <taxon>Euglenozoa</taxon>
        <taxon>Kinetoplastea</taxon>
        <taxon>Metakinetoplastina</taxon>
        <taxon>Trypanosomatida</taxon>
        <taxon>Trypanosomatidae</taxon>
        <taxon>Leishmaniinae</taxon>
        <taxon>Leptomonas</taxon>
    </lineage>
</organism>
<dbReference type="SUPFAM" id="SSF53098">
    <property type="entry name" value="Ribonuclease H-like"/>
    <property type="match status" value="1"/>
</dbReference>
<reference evidence="6 7" key="1">
    <citation type="journal article" date="2015" name="PLoS Pathog.">
        <title>Leptomonas seymouri: Adaptations to the Dixenous Life Cycle Analyzed by Genome Sequencing, Transcriptome Profiling and Co-infection with Leishmania donovani.</title>
        <authorList>
            <person name="Kraeva N."/>
            <person name="Butenko A."/>
            <person name="Hlavacova J."/>
            <person name="Kostygov A."/>
            <person name="Myskova J."/>
            <person name="Grybchuk D."/>
            <person name="Lestinova T."/>
            <person name="Votypka J."/>
            <person name="Volf P."/>
            <person name="Opperdoes F."/>
            <person name="Flegontov P."/>
            <person name="Lukes J."/>
            <person name="Yurchenko V."/>
        </authorList>
    </citation>
    <scope>NUCLEOTIDE SEQUENCE [LARGE SCALE GENOMIC DNA]</scope>
    <source>
        <strain evidence="6 7">ATCC 30220</strain>
    </source>
</reference>
<evidence type="ECO:0000256" key="4">
    <source>
        <dbReference type="SAM" id="MobiDB-lite"/>
    </source>
</evidence>
<dbReference type="Pfam" id="PF00929">
    <property type="entry name" value="RNase_T"/>
    <property type="match status" value="1"/>
</dbReference>
<dbReference type="PANTHER" id="PTHR23044">
    <property type="entry name" value="3'-5' EXONUCLEASE ERI1-RELATED"/>
    <property type="match status" value="1"/>
</dbReference>
<sequence>MLSALALADAILSDNSLDSSTMSAAVGGSGDRRTPTLVSLSHRHGGDGTRSSSPAAAYPENAGVAKRQETPPFAHSKTGMICSPCSAEATNTPPQRQSARPRTASLSFSPFDVNGEGDAVPQSFAKPPAAAAAMPATDTSSSPATPPVTSDMRRNDTEHGGDKDPHLDATVSVAANARAGTPVVAGPCGGKTPKREQKTEGGTRRPCHSNGNGGGSSRGASLRSASERCKAARTLAAELMSALMKCPPQAAQVAQYRQLKRSSASSTPTLSPGAAATAASAATRDSTAELAAEPSPAQHPTEPSDVSVGGRVAATTVPTAASAPSSVLSSTFLEAVINGGPKSSHTSSSPSSPAAPGSSAAGGRSATTSPTATFKGSGDATVQTSVAGPPANPNGSVRLHSNSPISSLPPAGKAEGPGRRPLELVPEDTSTTPQILKVLREIALSCAPLDALGKASSPSANASLATGTRGGAAAAEPPAVASTTPSKGIATGVGAVPQSADATRHTAAASTAAGLSRPHHEVEGTYYEGQWQRVRTLLQTVRRMVLNGHEFATMLDELLGVDWRGETVAGEPMEPPFNKAVLTSSATPPASTAEETVRTAAEAVLAAAVIPVMPTPVDLDGPTQPAVKGAGTRGKSSMAVPSAPTAKATTTATILNHNARPFHSQTPFTAQQAVSAQGGGPPTTTGGASPLIKSALQGRHNSGGPAAAHCSSSAETGPNNVSSSMKQLSESSATYSPSQHVATFLERTTPPASNRVADEGDAGLLNFPSTPLSEDAVPYQPTVAFVGGTSPRGGNGSSSSSTLFRLESREEMLRRRSAAPNAFYASITHSGATHYLGGPPSAATTPGTFATSPVPPGSPPFTLPGSGARSMPVSPLLSYGSPTTTSQCPYDYILVLDFEATCEERPPPNYLYEIIEFPVVMVDVRLQRVVAEFHRFVRPRHKVELSGFCKELTGMRQEDVDAAAPLEEVILQFERWLAHTLPPQARCVFATDGPMDMREFMFHHSVSRQGIRFPPLFYQYIDVKQIFACFFQCSKGKIKAMLEVLHLPFEGRLHSGLDDARNIASIVIGLLQYGCSFCEVPLNRLPFSRLLPSGVTAAATGSGSTSLSLPPSTAAASAGRYSSDDASPTRITAPYSVDEDEYSY</sequence>
<feature type="region of interest" description="Disordered" evidence="4">
    <location>
        <begin position="339"/>
        <end position="430"/>
    </location>
</feature>
<feature type="region of interest" description="Disordered" evidence="4">
    <location>
        <begin position="19"/>
        <end position="67"/>
    </location>
</feature>
<dbReference type="InterPro" id="IPR013520">
    <property type="entry name" value="Ribonucl_H"/>
</dbReference>
<feature type="compositionally biased region" description="Basic and acidic residues" evidence="4">
    <location>
        <begin position="151"/>
        <end position="167"/>
    </location>
</feature>
<keyword evidence="7" id="KW-1185">Reference proteome</keyword>
<keyword evidence="2" id="KW-0378">Hydrolase</keyword>
<dbReference type="EMBL" id="LJSK01000041">
    <property type="protein sequence ID" value="KPI88767.1"/>
    <property type="molecule type" value="Genomic_DNA"/>
</dbReference>
<feature type="region of interest" description="Disordered" evidence="4">
    <location>
        <begin position="259"/>
        <end position="308"/>
    </location>
</feature>
<feature type="region of interest" description="Disordered" evidence="4">
    <location>
        <begin position="783"/>
        <end position="802"/>
    </location>
</feature>
<keyword evidence="1" id="KW-0540">Nuclease</keyword>
<feature type="compositionally biased region" description="Low complexity" evidence="4">
    <location>
        <begin position="339"/>
        <end position="373"/>
    </location>
</feature>
<feature type="region of interest" description="Disordered" evidence="4">
    <location>
        <begin position="454"/>
        <end position="519"/>
    </location>
</feature>
<feature type="compositionally biased region" description="Low complexity" evidence="4">
    <location>
        <begin position="262"/>
        <end position="285"/>
    </location>
</feature>
<dbReference type="OMA" id="QTFACFF"/>
<feature type="region of interest" description="Disordered" evidence="4">
    <location>
        <begin position="668"/>
        <end position="773"/>
    </location>
</feature>
<dbReference type="OrthoDB" id="448399at2759"/>
<feature type="compositionally biased region" description="Low complexity" evidence="4">
    <location>
        <begin position="125"/>
        <end position="150"/>
    </location>
</feature>
<feature type="compositionally biased region" description="Polar residues" evidence="4">
    <location>
        <begin position="393"/>
        <end position="406"/>
    </location>
</feature>
<name>A0A0N0P7U4_LEPSE</name>
<evidence type="ECO:0000256" key="2">
    <source>
        <dbReference type="ARBA" id="ARBA00022801"/>
    </source>
</evidence>
<dbReference type="SMART" id="SM00479">
    <property type="entry name" value="EXOIII"/>
    <property type="match status" value="1"/>
</dbReference>
<dbReference type="FunFam" id="3.30.420.10:FF:000087">
    <property type="entry name" value="Exonuclease, putative"/>
    <property type="match status" value="1"/>
</dbReference>
<evidence type="ECO:0000313" key="7">
    <source>
        <dbReference type="Proteomes" id="UP000038009"/>
    </source>
</evidence>
<dbReference type="GO" id="GO:0003676">
    <property type="term" value="F:nucleic acid binding"/>
    <property type="evidence" value="ECO:0007669"/>
    <property type="project" value="InterPro"/>
</dbReference>
<dbReference type="PANTHER" id="PTHR23044:SF61">
    <property type="entry name" value="3'-5' EXORIBONUCLEASE 1-RELATED"/>
    <property type="match status" value="1"/>
</dbReference>
<dbReference type="Proteomes" id="UP000038009">
    <property type="component" value="Unassembled WGS sequence"/>
</dbReference>
<dbReference type="InterPro" id="IPR051274">
    <property type="entry name" value="3-5_Exoribonuclease"/>
</dbReference>
<feature type="region of interest" description="Disordered" evidence="4">
    <location>
        <begin position="620"/>
        <end position="647"/>
    </location>
</feature>
<feature type="region of interest" description="Disordered" evidence="4">
    <location>
        <begin position="1100"/>
        <end position="1144"/>
    </location>
</feature>
<evidence type="ECO:0000256" key="1">
    <source>
        <dbReference type="ARBA" id="ARBA00022722"/>
    </source>
</evidence>
<dbReference type="InterPro" id="IPR047201">
    <property type="entry name" value="ERI-1_3'hExo-like"/>
</dbReference>
<dbReference type="InterPro" id="IPR012337">
    <property type="entry name" value="RNaseH-like_sf"/>
</dbReference>
<protein>
    <recommendedName>
        <fullName evidence="5">Exonuclease domain-containing protein</fullName>
    </recommendedName>
</protein>
<feature type="region of interest" description="Disordered" evidence="4">
    <location>
        <begin position="85"/>
        <end position="225"/>
    </location>
</feature>
<dbReference type="Gene3D" id="3.30.420.10">
    <property type="entry name" value="Ribonuclease H-like superfamily/Ribonuclease H"/>
    <property type="match status" value="1"/>
</dbReference>
<evidence type="ECO:0000259" key="5">
    <source>
        <dbReference type="SMART" id="SM00479"/>
    </source>
</evidence>
<feature type="compositionally biased region" description="Low complexity" evidence="4">
    <location>
        <begin position="462"/>
        <end position="486"/>
    </location>
</feature>
<feature type="compositionally biased region" description="Basic and acidic residues" evidence="4">
    <location>
        <begin position="193"/>
        <end position="203"/>
    </location>
</feature>
<dbReference type="GO" id="GO:0000175">
    <property type="term" value="F:3'-5'-RNA exonuclease activity"/>
    <property type="evidence" value="ECO:0007669"/>
    <property type="project" value="InterPro"/>
</dbReference>
<evidence type="ECO:0000313" key="6">
    <source>
        <dbReference type="EMBL" id="KPI88767.1"/>
    </source>
</evidence>
<accession>A0A0N0P7U4</accession>
<keyword evidence="3" id="KW-0269">Exonuclease</keyword>
<feature type="compositionally biased region" description="Low complexity" evidence="4">
    <location>
        <begin position="1100"/>
        <end position="1119"/>
    </location>
</feature>
<comment type="caution">
    <text evidence="6">The sequence shown here is derived from an EMBL/GenBank/DDBJ whole genome shotgun (WGS) entry which is preliminary data.</text>
</comment>
<feature type="compositionally biased region" description="Polar residues" evidence="4">
    <location>
        <begin position="88"/>
        <end position="108"/>
    </location>
</feature>
<evidence type="ECO:0000256" key="3">
    <source>
        <dbReference type="ARBA" id="ARBA00022839"/>
    </source>
</evidence>
<dbReference type="InterPro" id="IPR036397">
    <property type="entry name" value="RNaseH_sf"/>
</dbReference>
<dbReference type="CDD" id="cd06133">
    <property type="entry name" value="ERI-1_3'hExo_like"/>
    <property type="match status" value="1"/>
</dbReference>
<dbReference type="VEuPathDB" id="TriTrypDB:Lsey_0041_0270"/>
<feature type="domain" description="Exonuclease" evidence="5">
    <location>
        <begin position="892"/>
        <end position="1076"/>
    </location>
</feature>
<dbReference type="AlphaFoldDB" id="A0A0N0P7U4"/>